<keyword evidence="2" id="KW-0378">Hydrolase</keyword>
<evidence type="ECO:0000313" key="3">
    <source>
        <dbReference type="Proteomes" id="UP000245631"/>
    </source>
</evidence>
<reference evidence="2 3" key="1">
    <citation type="submission" date="2018-05" db="EMBL/GenBank/DDBJ databases">
        <title>Genomic Encyclopedia of Type Strains, Phase IV (KMG-IV): sequencing the most valuable type-strain genomes for metagenomic binning, comparative biology and taxonomic classification.</title>
        <authorList>
            <person name="Goeker M."/>
        </authorList>
    </citation>
    <scope>NUCLEOTIDE SEQUENCE [LARGE SCALE GENOMIC DNA]</scope>
    <source>
        <strain evidence="2 3">DSM 2626</strain>
    </source>
</reference>
<dbReference type="GO" id="GO:0016787">
    <property type="term" value="F:hydrolase activity"/>
    <property type="evidence" value="ECO:0007669"/>
    <property type="project" value="UniProtKB-KW"/>
</dbReference>
<evidence type="ECO:0000259" key="1">
    <source>
        <dbReference type="Pfam" id="PF04909"/>
    </source>
</evidence>
<accession>A0A8E2WCF2</accession>
<protein>
    <submittedName>
        <fullName evidence="2">Amidohydrolase family protein</fullName>
    </submittedName>
</protein>
<dbReference type="RefSeq" id="WP_109663654.1">
    <property type="nucleotide sequence ID" value="NZ_QGGH01000003.1"/>
</dbReference>
<dbReference type="InterPro" id="IPR032466">
    <property type="entry name" value="Metal_Hydrolase"/>
</dbReference>
<dbReference type="Pfam" id="PF04909">
    <property type="entry name" value="Amidohydro_2"/>
    <property type="match status" value="1"/>
</dbReference>
<dbReference type="InterPro" id="IPR006680">
    <property type="entry name" value="Amidohydro-rel"/>
</dbReference>
<gene>
    <name evidence="2" type="ORF">C8D77_103106</name>
</gene>
<dbReference type="GeneID" id="61052082"/>
<dbReference type="SUPFAM" id="SSF51556">
    <property type="entry name" value="Metallo-dependent hydrolases"/>
    <property type="match status" value="1"/>
</dbReference>
<sequence length="550" mass="60892">MLRRTFLKAIGLYALAPIVGCKTTVPPVAPFGTSIDAHCHVFNASDLPATRFIRYTFLDLYPETQAVHLLDVHDPDIVDSLIAFFEAILGANSAPSAAQEVAVLSRTARLKPENGDLATASAIAIDAIGKHIQKIQQSSHLSTLTAGRASADQKVLDVVLRSSGSAKARRLGPLTHVEARQAAAATFVSPNQLGVYFRWFRLFTLYRHKLVDLLISDTQAQGLKPVMLAPATVDFDKWLNQDVDGSPLAAQVEVMDRIARRDGPAVHGYFGFDPLREIYYREHVDRERQSPIALARKALVDHGFLGIKLYPPMGFSASGNAGPYPKFVTRKVGNPSKRLDQVLDELYQLCVDLDAPILAHAYGSNGAGKEFAERADPAYWVPVFRAHPKLRVCLAHFGRFDLPSSGSPGQSFPERSWEWTLGRHLKANPHANVVADLSYFSEVLNAGATERKRLATDFRRFIDEFDPGIEHLVYGTDWIMIGLEGGYPHYAQSVDGFLRDDCGLNEEERGRIFRGNAVRFMGLGAGEPARRRLLRFYRLHGLDPARLPVS</sequence>
<dbReference type="Proteomes" id="UP000245631">
    <property type="component" value="Unassembled WGS sequence"/>
</dbReference>
<proteinExistence type="predicted"/>
<dbReference type="Gene3D" id="3.20.20.140">
    <property type="entry name" value="Metal-dependent hydrolases"/>
    <property type="match status" value="1"/>
</dbReference>
<organism evidence="2 3">
    <name type="scientific">Rhizobium loti</name>
    <name type="common">Mesorhizobium loti</name>
    <dbReference type="NCBI Taxonomy" id="381"/>
    <lineage>
        <taxon>Bacteria</taxon>
        <taxon>Pseudomonadati</taxon>
        <taxon>Pseudomonadota</taxon>
        <taxon>Alphaproteobacteria</taxon>
        <taxon>Hyphomicrobiales</taxon>
        <taxon>Phyllobacteriaceae</taxon>
        <taxon>Mesorhizobium</taxon>
    </lineage>
</organism>
<evidence type="ECO:0000313" key="2">
    <source>
        <dbReference type="EMBL" id="PWJ91412.1"/>
    </source>
</evidence>
<dbReference type="AlphaFoldDB" id="A0A8E2WCF2"/>
<comment type="caution">
    <text evidence="2">The sequence shown here is derived from an EMBL/GenBank/DDBJ whole genome shotgun (WGS) entry which is preliminary data.</text>
</comment>
<dbReference type="EMBL" id="QGGH01000003">
    <property type="protein sequence ID" value="PWJ91412.1"/>
    <property type="molecule type" value="Genomic_DNA"/>
</dbReference>
<name>A0A8E2WCF2_RHILI</name>
<feature type="domain" description="Amidohydrolase-related" evidence="1">
    <location>
        <begin position="285"/>
        <end position="522"/>
    </location>
</feature>